<dbReference type="OrthoDB" id="5793381at2759"/>
<dbReference type="InterPro" id="IPR032710">
    <property type="entry name" value="NTF2-like_dom_sf"/>
</dbReference>
<dbReference type="EMBL" id="CAJFCV020000003">
    <property type="protein sequence ID" value="CAG9106560.1"/>
    <property type="molecule type" value="Genomic_DNA"/>
</dbReference>
<dbReference type="EMBL" id="CAJFDI010000003">
    <property type="protein sequence ID" value="CAD5220423.1"/>
    <property type="molecule type" value="Genomic_DNA"/>
</dbReference>
<name>A0A1I7RZD5_BURXY</name>
<dbReference type="InterPro" id="IPR002075">
    <property type="entry name" value="NTF2_dom"/>
</dbReference>
<organism evidence="3 5">
    <name type="scientific">Bursaphelenchus xylophilus</name>
    <name type="common">Pinewood nematode worm</name>
    <name type="synonym">Aphelenchoides xylophilus</name>
    <dbReference type="NCBI Taxonomy" id="6326"/>
    <lineage>
        <taxon>Eukaryota</taxon>
        <taxon>Metazoa</taxon>
        <taxon>Ecdysozoa</taxon>
        <taxon>Nematoda</taxon>
        <taxon>Chromadorea</taxon>
        <taxon>Rhabditida</taxon>
        <taxon>Tylenchina</taxon>
        <taxon>Tylenchomorpha</taxon>
        <taxon>Aphelenchoidea</taxon>
        <taxon>Aphelenchoididae</taxon>
        <taxon>Bursaphelenchus</taxon>
    </lineage>
</organism>
<gene>
    <name evidence="2" type="ORF">BXYJ_LOCUS6171</name>
</gene>
<feature type="domain" description="Nuclear transport factor 2" evidence="1">
    <location>
        <begin position="25"/>
        <end position="123"/>
    </location>
</feature>
<dbReference type="SUPFAM" id="SSF54427">
    <property type="entry name" value="NTF2-like"/>
    <property type="match status" value="1"/>
</dbReference>
<dbReference type="WBParaSite" id="BXY_0610500.1">
    <property type="protein sequence ID" value="BXY_0610500.1"/>
    <property type="gene ID" value="BXY_0610500"/>
</dbReference>
<dbReference type="SMR" id="A0A1I7RZD5"/>
<accession>A0A1I7RZD5</accession>
<reference evidence="2" key="2">
    <citation type="submission" date="2020-09" db="EMBL/GenBank/DDBJ databases">
        <authorList>
            <person name="Kikuchi T."/>
        </authorList>
    </citation>
    <scope>NUCLEOTIDE SEQUENCE</scope>
    <source>
        <strain evidence="2">Ka4C1</strain>
    </source>
</reference>
<evidence type="ECO:0000313" key="5">
    <source>
        <dbReference type="WBParaSite" id="BXY_0610500.1"/>
    </source>
</evidence>
<dbReference type="Proteomes" id="UP000095284">
    <property type="component" value="Unplaced"/>
</dbReference>
<protein>
    <submittedName>
        <fullName evidence="2">(pine wood nematode) hypothetical protein</fullName>
    </submittedName>
    <submittedName>
        <fullName evidence="5">NTF2 domain-containing protein</fullName>
    </submittedName>
</protein>
<reference evidence="5" key="1">
    <citation type="submission" date="2016-11" db="UniProtKB">
        <authorList>
            <consortium name="WormBaseParasite"/>
        </authorList>
    </citation>
    <scope>IDENTIFICATION</scope>
</reference>
<dbReference type="Pfam" id="PF02136">
    <property type="entry name" value="NTF2"/>
    <property type="match status" value="1"/>
</dbReference>
<proteinExistence type="predicted"/>
<evidence type="ECO:0000313" key="4">
    <source>
        <dbReference type="Proteomes" id="UP000659654"/>
    </source>
</evidence>
<evidence type="ECO:0000313" key="2">
    <source>
        <dbReference type="EMBL" id="CAD5220423.1"/>
    </source>
</evidence>
<sequence>MGLSREEVEKLLEPIESRLDEGLEKQDAAQAASCYTDNAVLVHLGKNAVTTRAAIEARYKEFLTPDFGKIITEKTAAYDVNDGEFLLRKGRYQMGKDQPWFKYMQLFERQPDGKYLVLHDEFEFN</sequence>
<dbReference type="Proteomes" id="UP000582659">
    <property type="component" value="Unassembled WGS sequence"/>
</dbReference>
<keyword evidence="4" id="KW-1185">Reference proteome</keyword>
<evidence type="ECO:0000259" key="1">
    <source>
        <dbReference type="Pfam" id="PF02136"/>
    </source>
</evidence>
<dbReference type="AlphaFoldDB" id="A0A1I7RZD5"/>
<evidence type="ECO:0000313" key="3">
    <source>
        <dbReference type="Proteomes" id="UP000095284"/>
    </source>
</evidence>
<dbReference type="Gene3D" id="3.10.450.50">
    <property type="match status" value="1"/>
</dbReference>
<dbReference type="Proteomes" id="UP000659654">
    <property type="component" value="Unassembled WGS sequence"/>
</dbReference>
<dbReference type="CDD" id="cd00531">
    <property type="entry name" value="NTF2_like"/>
    <property type="match status" value="1"/>
</dbReference>